<organism evidence="1 2">
    <name type="scientific">Paracraurococcus ruber</name>
    <dbReference type="NCBI Taxonomy" id="77675"/>
    <lineage>
        <taxon>Bacteria</taxon>
        <taxon>Pseudomonadati</taxon>
        <taxon>Pseudomonadota</taxon>
        <taxon>Alphaproteobacteria</taxon>
        <taxon>Acetobacterales</taxon>
        <taxon>Roseomonadaceae</taxon>
        <taxon>Paracraurococcus</taxon>
    </lineage>
</organism>
<protein>
    <recommendedName>
        <fullName evidence="3">Ribbon-helix-helix protein, copG family</fullName>
    </recommendedName>
</protein>
<dbReference type="Proteomes" id="UP000697995">
    <property type="component" value="Unassembled WGS sequence"/>
</dbReference>
<reference evidence="1 2" key="1">
    <citation type="journal article" date="2020" name="Microorganisms">
        <title>Osmotic Adaptation and Compatible Solute Biosynthesis of Phototrophic Bacteria as Revealed from Genome Analyses.</title>
        <authorList>
            <person name="Imhoff J.F."/>
            <person name="Rahn T."/>
            <person name="Kunzel S."/>
            <person name="Keller A."/>
            <person name="Neulinger S.C."/>
        </authorList>
    </citation>
    <scope>NUCLEOTIDE SEQUENCE [LARGE SCALE GENOMIC DNA]</scope>
    <source>
        <strain evidence="1 2">DSM 15382</strain>
    </source>
</reference>
<sequence>MTINLDDRAYTVLASLARSEDVPVGQVARRAVMDYLARQEPSLDQPALPLIRSTTAGRR</sequence>
<evidence type="ECO:0000313" key="1">
    <source>
        <dbReference type="EMBL" id="MBK1659862.1"/>
    </source>
</evidence>
<gene>
    <name evidence="1" type="ORF">CKO45_16650</name>
</gene>
<keyword evidence="2" id="KW-1185">Reference proteome</keyword>
<evidence type="ECO:0008006" key="3">
    <source>
        <dbReference type="Google" id="ProtNLM"/>
    </source>
</evidence>
<proteinExistence type="predicted"/>
<evidence type="ECO:0000313" key="2">
    <source>
        <dbReference type="Proteomes" id="UP000697995"/>
    </source>
</evidence>
<comment type="caution">
    <text evidence="1">The sequence shown here is derived from an EMBL/GenBank/DDBJ whole genome shotgun (WGS) entry which is preliminary data.</text>
</comment>
<name>A0ABS1CZC5_9PROT</name>
<dbReference type="EMBL" id="NRSG01000129">
    <property type="protein sequence ID" value="MBK1659862.1"/>
    <property type="molecule type" value="Genomic_DNA"/>
</dbReference>
<accession>A0ABS1CZC5</accession>